<keyword evidence="3" id="KW-1185">Reference proteome</keyword>
<dbReference type="Pfam" id="PF05448">
    <property type="entry name" value="AXE1"/>
    <property type="match status" value="1"/>
</dbReference>
<feature type="domain" description="Acetyl xylan esterase" evidence="1">
    <location>
        <begin position="1"/>
        <end position="324"/>
    </location>
</feature>
<dbReference type="InterPro" id="IPR039069">
    <property type="entry name" value="CE7"/>
</dbReference>
<gene>
    <name evidence="2" type="ORF">QRT05_05210</name>
</gene>
<protein>
    <submittedName>
        <fullName evidence="2">Acetylxylan esterase</fullName>
    </submittedName>
</protein>
<dbReference type="EMBL" id="JAUCGR010000001">
    <property type="protein sequence ID" value="MDM7830721.1"/>
    <property type="molecule type" value="Genomic_DNA"/>
</dbReference>
<evidence type="ECO:0000259" key="1">
    <source>
        <dbReference type="Pfam" id="PF05448"/>
    </source>
</evidence>
<dbReference type="InterPro" id="IPR029058">
    <property type="entry name" value="AB_hydrolase_fold"/>
</dbReference>
<dbReference type="RefSeq" id="WP_289445881.1">
    <property type="nucleotide sequence ID" value="NZ_JAUCGR010000001.1"/>
</dbReference>
<organism evidence="2 3">
    <name type="scientific">Cellulomonas edaphi</name>
    <dbReference type="NCBI Taxonomy" id="3053468"/>
    <lineage>
        <taxon>Bacteria</taxon>
        <taxon>Bacillati</taxon>
        <taxon>Actinomycetota</taxon>
        <taxon>Actinomycetes</taxon>
        <taxon>Micrococcales</taxon>
        <taxon>Cellulomonadaceae</taxon>
        <taxon>Cellulomonas</taxon>
    </lineage>
</organism>
<accession>A0ABT7S562</accession>
<comment type="caution">
    <text evidence="2">The sequence shown here is derived from an EMBL/GenBank/DDBJ whole genome shotgun (WGS) entry which is preliminary data.</text>
</comment>
<dbReference type="Proteomes" id="UP001321453">
    <property type="component" value="Unassembled WGS sequence"/>
</dbReference>
<dbReference type="SUPFAM" id="SSF53474">
    <property type="entry name" value="alpha/beta-Hydrolases"/>
    <property type="match status" value="1"/>
</dbReference>
<dbReference type="PANTHER" id="PTHR40111">
    <property type="entry name" value="CEPHALOSPORIN-C DEACETYLASE"/>
    <property type="match status" value="1"/>
</dbReference>
<dbReference type="InterPro" id="IPR008391">
    <property type="entry name" value="AXE1_dom"/>
</dbReference>
<sequence>MALFDLPLPELERYLPELDEPDDFDDFWAGTLTEARSHDLALAVEPVDTGLSLVEAYDVTFAGFGGHPIKAWLTRPAGVDGALPAVVEYLGYGGGRGFAHEHLAWAAAGYVHLLMDTRGQGSTWGTGGHTPDPVGSGPAAPGVMTRGVLDPADHYYRRLITDAVRAVDAVRALPGVDGARVAVAGISQGGGLALAVAGLVDDVVAVMPDVPFLCHYRRAVAISDAMPHNELTQYLAVHRDQEDVVFRTMSYLDAVHFARRASAPALFSVALRDETCPPSTVYAAYNHYAGLTTRPATQIEVYAHNRHEGGQGFQVDRQLRWMRDLLG</sequence>
<dbReference type="PANTHER" id="PTHR40111:SF1">
    <property type="entry name" value="CEPHALOSPORIN-C DEACETYLASE"/>
    <property type="match status" value="1"/>
</dbReference>
<proteinExistence type="predicted"/>
<reference evidence="2 3" key="1">
    <citation type="submission" date="2023-06" db="EMBL/GenBank/DDBJ databases">
        <title>Cellulomonas sp. MW9 Whole genome sequence.</title>
        <authorList>
            <person name="Park S."/>
        </authorList>
    </citation>
    <scope>NUCLEOTIDE SEQUENCE [LARGE SCALE GENOMIC DNA]</scope>
    <source>
        <strain evidence="2 3">MW9</strain>
    </source>
</reference>
<dbReference type="Gene3D" id="3.40.50.1820">
    <property type="entry name" value="alpha/beta hydrolase"/>
    <property type="match status" value="1"/>
</dbReference>
<evidence type="ECO:0000313" key="2">
    <source>
        <dbReference type="EMBL" id="MDM7830721.1"/>
    </source>
</evidence>
<evidence type="ECO:0000313" key="3">
    <source>
        <dbReference type="Proteomes" id="UP001321453"/>
    </source>
</evidence>
<name>A0ABT7S562_9CELL</name>